<evidence type="ECO:0000313" key="3">
    <source>
        <dbReference type="Proteomes" id="UP000801492"/>
    </source>
</evidence>
<dbReference type="GO" id="GO:0043565">
    <property type="term" value="F:sequence-specific DNA binding"/>
    <property type="evidence" value="ECO:0007669"/>
    <property type="project" value="TreeGrafter"/>
</dbReference>
<evidence type="ECO:0000256" key="1">
    <source>
        <dbReference type="SAM" id="MobiDB-lite"/>
    </source>
</evidence>
<gene>
    <name evidence="2" type="ORF">ILUMI_04834</name>
</gene>
<reference evidence="2" key="1">
    <citation type="submission" date="2019-08" db="EMBL/GenBank/DDBJ databases">
        <title>The genome of the North American firefly Photinus pyralis.</title>
        <authorList>
            <consortium name="Photinus pyralis genome working group"/>
            <person name="Fallon T.R."/>
            <person name="Sander Lower S.E."/>
            <person name="Weng J.-K."/>
        </authorList>
    </citation>
    <scope>NUCLEOTIDE SEQUENCE</scope>
    <source>
        <strain evidence="2">TRF0915ILg1</strain>
        <tissue evidence="2">Whole body</tissue>
    </source>
</reference>
<dbReference type="InterPro" id="IPR052638">
    <property type="entry name" value="PiggyBac_TE-derived"/>
</dbReference>
<evidence type="ECO:0000313" key="2">
    <source>
        <dbReference type="EMBL" id="KAF2901352.1"/>
    </source>
</evidence>
<dbReference type="PANTHER" id="PTHR47055:SF3">
    <property type="entry name" value="PHORBOL-ESTER_DAG-TYPE DOMAIN-CONTAINING PROTEIN"/>
    <property type="match status" value="1"/>
</dbReference>
<dbReference type="EMBL" id="VTPC01001683">
    <property type="protein sequence ID" value="KAF2901352.1"/>
    <property type="molecule type" value="Genomic_DNA"/>
</dbReference>
<keyword evidence="3" id="KW-1185">Reference proteome</keyword>
<dbReference type="AlphaFoldDB" id="A0A8K0DD39"/>
<feature type="compositionally biased region" description="Acidic residues" evidence="1">
    <location>
        <begin position="31"/>
        <end position="41"/>
    </location>
</feature>
<organism evidence="2 3">
    <name type="scientific">Ignelater luminosus</name>
    <name type="common">Cucubano</name>
    <name type="synonym">Pyrophorus luminosus</name>
    <dbReference type="NCBI Taxonomy" id="2038154"/>
    <lineage>
        <taxon>Eukaryota</taxon>
        <taxon>Metazoa</taxon>
        <taxon>Ecdysozoa</taxon>
        <taxon>Arthropoda</taxon>
        <taxon>Hexapoda</taxon>
        <taxon>Insecta</taxon>
        <taxon>Pterygota</taxon>
        <taxon>Neoptera</taxon>
        <taxon>Endopterygota</taxon>
        <taxon>Coleoptera</taxon>
        <taxon>Polyphaga</taxon>
        <taxon>Elateriformia</taxon>
        <taxon>Elateroidea</taxon>
        <taxon>Elateridae</taxon>
        <taxon>Agrypninae</taxon>
        <taxon>Pyrophorini</taxon>
        <taxon>Ignelater</taxon>
    </lineage>
</organism>
<dbReference type="PANTHER" id="PTHR47055">
    <property type="entry name" value="DDE_TNP_1_7 DOMAIN-CONTAINING PROTEIN"/>
    <property type="match status" value="1"/>
</dbReference>
<sequence length="146" mass="16560">MLEEVLQILNLDDLTVDRIYVEPPESHSVTDEESGDEEDSGDVNHLPSRQLVAPAEIVLSDNNRIGGTEDNAEISQENIEEYVAYVSSPKIYSDFSWIKEDLCVSNSTFTTPDYSEFVNKAVIEIFDLFFDDEVIQFLIEPSKIYA</sequence>
<name>A0A8K0DD39_IGNLU</name>
<proteinExistence type="predicted"/>
<comment type="caution">
    <text evidence="2">The sequence shown here is derived from an EMBL/GenBank/DDBJ whole genome shotgun (WGS) entry which is preliminary data.</text>
</comment>
<accession>A0A8K0DD39</accession>
<feature type="region of interest" description="Disordered" evidence="1">
    <location>
        <begin position="22"/>
        <end position="49"/>
    </location>
</feature>
<dbReference type="Proteomes" id="UP000801492">
    <property type="component" value="Unassembled WGS sequence"/>
</dbReference>
<dbReference type="OrthoDB" id="8197645at2759"/>
<protein>
    <submittedName>
        <fullName evidence="2">Uncharacterized protein</fullName>
    </submittedName>
</protein>